<dbReference type="AlphaFoldDB" id="A0A370WUR7"/>
<name>A0A370WUR7_9GAMM</name>
<gene>
    <name evidence="1" type="ORF">DWU98_15690</name>
</gene>
<evidence type="ECO:0000313" key="2">
    <source>
        <dbReference type="Proteomes" id="UP000254258"/>
    </source>
</evidence>
<dbReference type="EMBL" id="QRBE01000010">
    <property type="protein sequence ID" value="RDS79883.1"/>
    <property type="molecule type" value="Genomic_DNA"/>
</dbReference>
<accession>A0A370WUR7</accession>
<keyword evidence="2" id="KW-1185">Reference proteome</keyword>
<dbReference type="Pfam" id="PF11769">
    <property type="entry name" value="DUF3313"/>
    <property type="match status" value="1"/>
</dbReference>
<comment type="caution">
    <text evidence="1">The sequence shown here is derived from an EMBL/GenBank/DDBJ whole genome shotgun (WGS) entry which is preliminary data.</text>
</comment>
<protein>
    <submittedName>
        <fullName evidence="1">DUF3313 domain-containing protein</fullName>
    </submittedName>
</protein>
<sequence>MESSMITSMMKRNVLRCVFPVLCMIGMAGCVGTTPVHYQSLDSTAQLAPNMHSQDKHVPLYYSAPDAQLARYTQVMLDTVTVYNGDDQQFGTLSATERQQLADYMQTQFGQTLGQRYVLTSMAGPATLRIHLTLTGASTSVPVLSTVKQILPVGAVLGTLKSAADKPSKSLGSVTYAVEIYDSQSNRLLRAFVAKQYPAAENIPASLGSLSAAETGIKKGAEALLTQLE</sequence>
<organism evidence="1 2">
    <name type="scientific">Dyella monticola</name>
    <dbReference type="NCBI Taxonomy" id="1927958"/>
    <lineage>
        <taxon>Bacteria</taxon>
        <taxon>Pseudomonadati</taxon>
        <taxon>Pseudomonadota</taxon>
        <taxon>Gammaproteobacteria</taxon>
        <taxon>Lysobacterales</taxon>
        <taxon>Rhodanobacteraceae</taxon>
        <taxon>Dyella</taxon>
    </lineage>
</organism>
<reference evidence="1 2" key="1">
    <citation type="submission" date="2018-07" db="EMBL/GenBank/DDBJ databases">
        <title>Dyella monticola sp. nov. and Dyella psychrodurans sp. nov. isolated from monsoon evergreen broad-leaved forest soil of Dinghu Mountain, China.</title>
        <authorList>
            <person name="Gao Z."/>
            <person name="Qiu L."/>
        </authorList>
    </citation>
    <scope>NUCLEOTIDE SEQUENCE [LARGE SCALE GENOMIC DNA]</scope>
    <source>
        <strain evidence="1 2">4G-K06</strain>
    </source>
</reference>
<dbReference type="Proteomes" id="UP000254258">
    <property type="component" value="Unassembled WGS sequence"/>
</dbReference>
<evidence type="ECO:0000313" key="1">
    <source>
        <dbReference type="EMBL" id="RDS79883.1"/>
    </source>
</evidence>
<proteinExistence type="predicted"/>
<dbReference type="InterPro" id="IPR021747">
    <property type="entry name" value="DUF3313"/>
</dbReference>